<keyword evidence="8 9" id="KW-0456">Lyase</keyword>
<dbReference type="InterPro" id="IPR036571">
    <property type="entry name" value="MECDP_synthase_sf"/>
</dbReference>
<feature type="domain" description="2-C-methyl-D-erythritol 2,4-cyclodiphosphate synthase" evidence="11">
    <location>
        <begin position="1"/>
        <end position="154"/>
    </location>
</feature>
<feature type="binding site" evidence="9">
    <location>
        <begin position="56"/>
        <end position="58"/>
    </location>
    <ligand>
        <name>4-CDP-2-C-methyl-D-erythritol 2-phosphate</name>
        <dbReference type="ChEBI" id="CHEBI:57919"/>
    </ligand>
</feature>
<reference evidence="13" key="1">
    <citation type="journal article" date="2018" name="Front. Microbiol.">
        <title>Genome-Based Analysis Reveals the Taxonomy and Diversity of the Family Idiomarinaceae.</title>
        <authorList>
            <person name="Liu Y."/>
            <person name="Lai Q."/>
            <person name="Shao Z."/>
        </authorList>
    </citation>
    <scope>NUCLEOTIDE SEQUENCE [LARGE SCALE GENOMIC DNA]</scope>
    <source>
        <strain evidence="13">PIM1</strain>
    </source>
</reference>
<comment type="subunit">
    <text evidence="4 9">Homotrimer.</text>
</comment>
<dbReference type="CDD" id="cd00554">
    <property type="entry name" value="MECDP_synthase"/>
    <property type="match status" value="1"/>
</dbReference>
<dbReference type="GO" id="GO:0046872">
    <property type="term" value="F:metal ion binding"/>
    <property type="evidence" value="ECO:0007669"/>
    <property type="project" value="UniProtKB-KW"/>
</dbReference>
<feature type="binding site" evidence="9">
    <location>
        <begin position="34"/>
        <end position="35"/>
    </location>
    <ligand>
        <name>4-CDP-2-C-methyl-D-erythritol 2-phosphate</name>
        <dbReference type="ChEBI" id="CHEBI:57919"/>
    </ligand>
</feature>
<evidence type="ECO:0000256" key="7">
    <source>
        <dbReference type="ARBA" id="ARBA00023229"/>
    </source>
</evidence>
<evidence type="ECO:0000256" key="1">
    <source>
        <dbReference type="ARBA" id="ARBA00000200"/>
    </source>
</evidence>
<feature type="binding site" evidence="9">
    <location>
        <position position="42"/>
    </location>
    <ligand>
        <name>a divalent metal cation</name>
        <dbReference type="ChEBI" id="CHEBI:60240"/>
    </ligand>
</feature>
<feature type="binding site" evidence="9">
    <location>
        <position position="8"/>
    </location>
    <ligand>
        <name>a divalent metal cation</name>
        <dbReference type="ChEBI" id="CHEBI:60240"/>
    </ligand>
</feature>
<evidence type="ECO:0000313" key="13">
    <source>
        <dbReference type="Proteomes" id="UP000288127"/>
    </source>
</evidence>
<dbReference type="RefSeq" id="WP_126758912.1">
    <property type="nucleotide sequence ID" value="NZ_CP085233.1"/>
</dbReference>
<evidence type="ECO:0000256" key="8">
    <source>
        <dbReference type="ARBA" id="ARBA00023239"/>
    </source>
</evidence>
<dbReference type="SUPFAM" id="SSF69765">
    <property type="entry name" value="IpsF-like"/>
    <property type="match status" value="1"/>
</dbReference>
<dbReference type="OrthoDB" id="9804336at2"/>
<dbReference type="FunFam" id="3.30.1330.50:FF:000001">
    <property type="entry name" value="2-C-methyl-D-erythritol 2,4-cyclodiphosphate synthase"/>
    <property type="match status" value="1"/>
</dbReference>
<feature type="binding site" evidence="9">
    <location>
        <begin position="132"/>
        <end position="135"/>
    </location>
    <ligand>
        <name>4-CDP-2-C-methyl-D-erythritol 2-phosphate</name>
        <dbReference type="ChEBI" id="CHEBI:57919"/>
    </ligand>
</feature>
<comment type="caution">
    <text evidence="12">The sequence shown here is derived from an EMBL/GenBank/DDBJ whole genome shotgun (WGS) entry which is preliminary data.</text>
</comment>
<dbReference type="Proteomes" id="UP000288127">
    <property type="component" value="Unassembled WGS sequence"/>
</dbReference>
<dbReference type="UniPathway" id="UPA00056">
    <property type="reaction ID" value="UER00095"/>
</dbReference>
<dbReference type="HAMAP" id="MF_00107">
    <property type="entry name" value="IspF"/>
    <property type="match status" value="1"/>
</dbReference>
<dbReference type="EMBL" id="PIPZ01000001">
    <property type="protein sequence ID" value="RUO61287.1"/>
    <property type="molecule type" value="Genomic_DNA"/>
</dbReference>
<dbReference type="GO" id="GO:0016114">
    <property type="term" value="P:terpenoid biosynthetic process"/>
    <property type="evidence" value="ECO:0007669"/>
    <property type="project" value="InterPro"/>
</dbReference>
<feature type="binding site" evidence="9">
    <location>
        <position position="139"/>
    </location>
    <ligand>
        <name>4-CDP-2-C-methyl-D-erythritol 2-phosphate</name>
        <dbReference type="ChEBI" id="CHEBI:57919"/>
    </ligand>
</feature>
<dbReference type="AlphaFoldDB" id="A0A432YJY2"/>
<comment type="caution">
    <text evidence="9">Lacks conserved residue(s) required for the propagation of feature annotation.</text>
</comment>
<evidence type="ECO:0000256" key="5">
    <source>
        <dbReference type="ARBA" id="ARBA00012579"/>
    </source>
</evidence>
<proteinExistence type="inferred from homology"/>
<evidence type="ECO:0000256" key="9">
    <source>
        <dbReference type="HAMAP-Rule" id="MF_00107"/>
    </source>
</evidence>
<feature type="binding site" evidence="9">
    <location>
        <position position="10"/>
    </location>
    <ligand>
        <name>a divalent metal cation</name>
        <dbReference type="ChEBI" id="CHEBI:60240"/>
    </ligand>
</feature>
<feature type="site" description="Transition state stabilizer" evidence="9">
    <location>
        <position position="133"/>
    </location>
</feature>
<sequence length="161" mass="16905">MRIGHGYDVHKFGGDGPLTLGGIQVPHEQGLIAHSDGDVILHAVADALLGAVALGDIGQHFPDTDAQYAGADSGKLLQHVYRLVKHQGFELGNLDVTVVAQAPKLAGHIPAMRERIAALLAADVSQINVKATTTEKLGFVGRKEGIACHAVVLLMPSIARD</sequence>
<evidence type="ECO:0000256" key="3">
    <source>
        <dbReference type="ARBA" id="ARBA00008480"/>
    </source>
</evidence>
<accession>A0A432YJY2</accession>
<dbReference type="InterPro" id="IPR020555">
    <property type="entry name" value="MECDP_synthase_CS"/>
</dbReference>
<evidence type="ECO:0000256" key="6">
    <source>
        <dbReference type="ARBA" id="ARBA00022723"/>
    </source>
</evidence>
<evidence type="ECO:0000256" key="2">
    <source>
        <dbReference type="ARBA" id="ARBA00004709"/>
    </source>
</evidence>
<dbReference type="NCBIfam" id="TIGR00151">
    <property type="entry name" value="ispF"/>
    <property type="match status" value="1"/>
</dbReference>
<feature type="binding site" evidence="9">
    <location>
        <begin position="8"/>
        <end position="10"/>
    </location>
    <ligand>
        <name>4-CDP-2-C-methyl-D-erythritol 2-phosphate</name>
        <dbReference type="ChEBI" id="CHEBI:57919"/>
    </ligand>
</feature>
<dbReference type="PANTHER" id="PTHR43181">
    <property type="entry name" value="2-C-METHYL-D-ERYTHRITOL 2,4-CYCLODIPHOSPHATE SYNTHASE, CHLOROPLASTIC"/>
    <property type="match status" value="1"/>
</dbReference>
<evidence type="ECO:0000313" key="12">
    <source>
        <dbReference type="EMBL" id="RUO61287.1"/>
    </source>
</evidence>
<gene>
    <name evidence="9" type="primary">ispF</name>
    <name evidence="12" type="ORF">CWI76_03195</name>
</gene>
<dbReference type="PANTHER" id="PTHR43181:SF1">
    <property type="entry name" value="2-C-METHYL-D-ERYTHRITOL 2,4-CYCLODIPHOSPHATE SYNTHASE, CHLOROPLASTIC"/>
    <property type="match status" value="1"/>
</dbReference>
<name>A0A432YJY2_9GAMM</name>
<dbReference type="InterPro" id="IPR003526">
    <property type="entry name" value="MECDP_synthase"/>
</dbReference>
<dbReference type="Gene3D" id="3.30.1330.50">
    <property type="entry name" value="2-C-methyl-D-erythritol 2,4-cyclodiphosphate synthase"/>
    <property type="match status" value="1"/>
</dbReference>
<keyword evidence="13" id="KW-1185">Reference proteome</keyword>
<evidence type="ECO:0000256" key="10">
    <source>
        <dbReference type="RuleBase" id="RU004395"/>
    </source>
</evidence>
<dbReference type="GO" id="GO:0019288">
    <property type="term" value="P:isopentenyl diphosphate biosynthetic process, methylerythritol 4-phosphate pathway"/>
    <property type="evidence" value="ECO:0007669"/>
    <property type="project" value="UniProtKB-UniRule"/>
</dbReference>
<feature type="binding site" evidence="9">
    <location>
        <position position="142"/>
    </location>
    <ligand>
        <name>4-CDP-2-C-methyl-D-erythritol 2-phosphate</name>
        <dbReference type="ChEBI" id="CHEBI:57919"/>
    </ligand>
</feature>
<comment type="pathway">
    <text evidence="2 9">Isoprenoid biosynthesis; isopentenyl diphosphate biosynthesis via DXP pathway; isopentenyl diphosphate from 1-deoxy-D-xylulose 5-phosphate: step 4/6.</text>
</comment>
<comment type="similarity">
    <text evidence="3 9 10">Belongs to the IspF family.</text>
</comment>
<evidence type="ECO:0000256" key="4">
    <source>
        <dbReference type="ARBA" id="ARBA00011233"/>
    </source>
</evidence>
<dbReference type="Pfam" id="PF02542">
    <property type="entry name" value="YgbB"/>
    <property type="match status" value="1"/>
</dbReference>
<keyword evidence="6 9" id="KW-0479">Metal-binding</keyword>
<dbReference type="EC" id="4.6.1.12" evidence="5 9"/>
<protein>
    <recommendedName>
        <fullName evidence="5 9">2-C-methyl-D-erythritol 2,4-cyclodiphosphate synthase</fullName>
        <shortName evidence="9">MECDP-synthase</shortName>
        <shortName evidence="9">MECPP-synthase</shortName>
        <shortName evidence="9">MECPS</shortName>
        <ecNumber evidence="5 9">4.6.1.12</ecNumber>
    </recommendedName>
</protein>
<comment type="function">
    <text evidence="9">Involved in the biosynthesis of isopentenyl diphosphate (IPP) and dimethylallyl diphosphate (DMAPP), two major building blocks of isoprenoid compounds. Catalyzes the conversion of 4-diphosphocytidyl-2-C-methyl-D-erythritol 2-phosphate (CDP-ME2P) to 2-C-methyl-D-erythritol 2,4-cyclodiphosphate (ME-CPP) with a corresponding release of cytidine 5-monophosphate (CMP).</text>
</comment>
<feature type="site" description="Transition state stabilizer" evidence="9">
    <location>
        <position position="34"/>
    </location>
</feature>
<keyword evidence="7 9" id="KW-0414">Isoprene biosynthesis</keyword>
<evidence type="ECO:0000259" key="11">
    <source>
        <dbReference type="Pfam" id="PF02542"/>
    </source>
</evidence>
<organism evidence="12 13">
    <name type="scientific">Pseudidiomarina marina</name>
    <dbReference type="NCBI Taxonomy" id="502366"/>
    <lineage>
        <taxon>Bacteria</taxon>
        <taxon>Pseudomonadati</taxon>
        <taxon>Pseudomonadota</taxon>
        <taxon>Gammaproteobacteria</taxon>
        <taxon>Alteromonadales</taxon>
        <taxon>Idiomarinaceae</taxon>
        <taxon>Pseudidiomarina</taxon>
    </lineage>
</organism>
<dbReference type="GO" id="GO:0008685">
    <property type="term" value="F:2-C-methyl-D-erythritol 2,4-cyclodiphosphate synthase activity"/>
    <property type="evidence" value="ECO:0007669"/>
    <property type="project" value="UniProtKB-UniRule"/>
</dbReference>
<feature type="binding site" evidence="9">
    <location>
        <begin position="61"/>
        <end position="65"/>
    </location>
    <ligand>
        <name>4-CDP-2-C-methyl-D-erythritol 2-phosphate</name>
        <dbReference type="ChEBI" id="CHEBI:57919"/>
    </ligand>
</feature>
<dbReference type="PROSITE" id="PS01350">
    <property type="entry name" value="ISPF"/>
    <property type="match status" value="1"/>
</dbReference>
<comment type="catalytic activity">
    <reaction evidence="1 9 10">
        <text>4-CDP-2-C-methyl-D-erythritol 2-phosphate = 2-C-methyl-D-erythritol 2,4-cyclic diphosphate + CMP</text>
        <dbReference type="Rhea" id="RHEA:23864"/>
        <dbReference type="ChEBI" id="CHEBI:57919"/>
        <dbReference type="ChEBI" id="CHEBI:58483"/>
        <dbReference type="ChEBI" id="CHEBI:60377"/>
        <dbReference type="EC" id="4.6.1.12"/>
    </reaction>
</comment>
<comment type="cofactor">
    <cofactor evidence="9">
        <name>a divalent metal cation</name>
        <dbReference type="ChEBI" id="CHEBI:60240"/>
    </cofactor>
    <text evidence="9">Binds 1 divalent metal cation per subunit.</text>
</comment>